<evidence type="ECO:0000256" key="8">
    <source>
        <dbReference type="ARBA" id="ARBA00022660"/>
    </source>
</evidence>
<comment type="function">
    <text evidence="19">C-type cytochrome. Part of the cbb3-type cytochrome c oxidase complex.</text>
</comment>
<evidence type="ECO:0000256" key="3">
    <source>
        <dbReference type="ARBA" id="ARBA00006113"/>
    </source>
</evidence>
<evidence type="ECO:0000256" key="20">
    <source>
        <dbReference type="PIRSR" id="PIRSR000006-1"/>
    </source>
</evidence>
<evidence type="ECO:0000256" key="1">
    <source>
        <dbReference type="ARBA" id="ARBA00004533"/>
    </source>
</evidence>
<feature type="domain" description="Cytochrome c" evidence="23">
    <location>
        <begin position="149"/>
        <end position="228"/>
    </location>
</feature>
<dbReference type="Proteomes" id="UP000244441">
    <property type="component" value="Chromosome"/>
</dbReference>
<keyword evidence="18 19" id="KW-0472">Membrane</keyword>
<comment type="subunit">
    <text evidence="19">Component of the cbb3-type cytochrome c oxidase.</text>
</comment>
<evidence type="ECO:0000313" key="25">
    <source>
        <dbReference type="Proteomes" id="UP000244441"/>
    </source>
</evidence>
<feature type="binding site" description="covalent" evidence="21">
    <location>
        <position position="250"/>
    </location>
    <ligand>
        <name>heme c</name>
        <dbReference type="ChEBI" id="CHEBI:61717"/>
        <label>2</label>
    </ligand>
</feature>
<protein>
    <recommendedName>
        <fullName evidence="19">Cbb3-type cytochrome c oxidase subunit</fullName>
    </recommendedName>
</protein>
<keyword evidence="10 19" id="KW-0479">Metal-binding</keyword>
<comment type="similarity">
    <text evidence="3 19">Belongs to the CcoP / FixP family.</text>
</comment>
<feature type="binding site" description="covalent" evidence="21">
    <location>
        <position position="162"/>
    </location>
    <ligand>
        <name>heme c</name>
        <dbReference type="ChEBI" id="CHEBI:61717"/>
        <label>1</label>
    </ligand>
</feature>
<name>A0A2S0VSZ6_9ALTE</name>
<evidence type="ECO:0000256" key="9">
    <source>
        <dbReference type="ARBA" id="ARBA00022692"/>
    </source>
</evidence>
<dbReference type="GO" id="GO:1902600">
    <property type="term" value="P:proton transmembrane transport"/>
    <property type="evidence" value="ECO:0007669"/>
    <property type="project" value="UniProtKB-KW"/>
</dbReference>
<evidence type="ECO:0000256" key="6">
    <source>
        <dbReference type="ARBA" id="ARBA00022519"/>
    </source>
</evidence>
<dbReference type="InterPro" id="IPR009056">
    <property type="entry name" value="Cyt_c-like_dom"/>
</dbReference>
<keyword evidence="8 19" id="KW-0679">Respiratory chain</keyword>
<comment type="cofactor">
    <cofactor evidence="19 21">
        <name>heme c</name>
        <dbReference type="ChEBI" id="CHEBI:61717"/>
    </cofactor>
    <text evidence="19 21">Binds 2 heme C groups per subunit.</text>
</comment>
<dbReference type="InterPro" id="IPR050597">
    <property type="entry name" value="Cytochrome_c_Oxidase_Subunit"/>
</dbReference>
<dbReference type="Gene3D" id="6.10.280.130">
    <property type="match status" value="1"/>
</dbReference>
<evidence type="ECO:0000256" key="15">
    <source>
        <dbReference type="ARBA" id="ARBA00023002"/>
    </source>
</evidence>
<dbReference type="GO" id="GO:0005886">
    <property type="term" value="C:plasma membrane"/>
    <property type="evidence" value="ECO:0007669"/>
    <property type="project" value="UniProtKB-SubCell"/>
</dbReference>
<dbReference type="Pfam" id="PF13442">
    <property type="entry name" value="Cytochrome_CBB3"/>
    <property type="match status" value="2"/>
</dbReference>
<dbReference type="KEGG" id="cate:C2869_13185"/>
<evidence type="ECO:0000256" key="4">
    <source>
        <dbReference type="ARBA" id="ARBA00022448"/>
    </source>
</evidence>
<keyword evidence="9 22" id="KW-0812">Transmembrane</keyword>
<dbReference type="Gene3D" id="1.10.760.10">
    <property type="entry name" value="Cytochrome c-like domain"/>
    <property type="match status" value="2"/>
</dbReference>
<evidence type="ECO:0000256" key="17">
    <source>
        <dbReference type="ARBA" id="ARBA00023065"/>
    </source>
</evidence>
<dbReference type="InterPro" id="IPR008168">
    <property type="entry name" value="Cyt_C_IC"/>
</dbReference>
<evidence type="ECO:0000256" key="13">
    <source>
        <dbReference type="ARBA" id="ARBA00022982"/>
    </source>
</evidence>
<dbReference type="InterPro" id="IPR038414">
    <property type="entry name" value="CcoP_N_sf"/>
</dbReference>
<dbReference type="GO" id="GO:0016491">
    <property type="term" value="F:oxidoreductase activity"/>
    <property type="evidence" value="ECO:0007669"/>
    <property type="project" value="UniProtKB-KW"/>
</dbReference>
<comment type="pathway">
    <text evidence="2 19">Energy metabolism; oxidative phosphorylation.</text>
</comment>
<keyword evidence="13 19" id="KW-0249">Electron transport</keyword>
<sequence length="322" mass="35529">MSTFWSAWVIIITLICLVFVFYTLYLNQKNYTGVEEGEEMGHEFDGIKELNNPLPKWWRNMYWATGIWAIIYLALYPGWGNFEGFFGGWRSSNQDIRSIAESKAATEQAKAAGIRVQYDIEVEKADARFGPIFQAYADMSVAQLVKDKKALEIGQRLYLQNCSQCHGSNARGGEGFPDLTDQDWLYGGSFAKIKETILHGRKAAMPGWEASLGDQGIKDVTAYVLSLSGREAKEGNVASGKAKFAVCGACHGANGIGSLALGLPMGAPNLTDNVWLYGGSERAIQETLRHGRNGVMPAWKDILGEDKVHIISAYVYSLSETN</sequence>
<evidence type="ECO:0000256" key="7">
    <source>
        <dbReference type="ARBA" id="ARBA00022617"/>
    </source>
</evidence>
<dbReference type="PANTHER" id="PTHR33751:SF1">
    <property type="entry name" value="CBB3-TYPE CYTOCHROME C OXIDASE SUBUNIT FIXP"/>
    <property type="match status" value="1"/>
</dbReference>
<evidence type="ECO:0000313" key="24">
    <source>
        <dbReference type="EMBL" id="AWB67335.1"/>
    </source>
</evidence>
<keyword evidence="5 19" id="KW-1003">Cell membrane</keyword>
<comment type="subcellular location">
    <subcellularLocation>
        <location evidence="1 19">Cell inner membrane</location>
    </subcellularLocation>
</comment>
<dbReference type="OrthoDB" id="9811281at2"/>
<feature type="domain" description="Cytochrome c" evidence="23">
    <location>
        <begin position="235"/>
        <end position="319"/>
    </location>
</feature>
<dbReference type="GO" id="GO:0009055">
    <property type="term" value="F:electron transfer activity"/>
    <property type="evidence" value="ECO:0007669"/>
    <property type="project" value="InterPro"/>
</dbReference>
<dbReference type="NCBIfam" id="TIGR00782">
    <property type="entry name" value="ccoP"/>
    <property type="match status" value="1"/>
</dbReference>
<dbReference type="SUPFAM" id="SSF46626">
    <property type="entry name" value="Cytochrome c"/>
    <property type="match status" value="2"/>
</dbReference>
<feature type="binding site" description="axial binding residue" evidence="20">
    <location>
        <position position="205"/>
    </location>
    <ligand>
        <name>heme c</name>
        <dbReference type="ChEBI" id="CHEBI:61717"/>
        <label>2</label>
    </ligand>
    <ligandPart>
        <name>Fe</name>
        <dbReference type="ChEBI" id="CHEBI:18248"/>
    </ligandPart>
</feature>
<evidence type="ECO:0000256" key="19">
    <source>
        <dbReference type="PIRNR" id="PIRNR000006"/>
    </source>
</evidence>
<keyword evidence="17 19" id="KW-0406">Ion transport</keyword>
<feature type="binding site" description="axial binding residue" evidence="20">
    <location>
        <position position="166"/>
    </location>
    <ligand>
        <name>heme c</name>
        <dbReference type="ChEBI" id="CHEBI:61717"/>
        <label>1</label>
    </ligand>
    <ligandPart>
        <name>Fe</name>
        <dbReference type="ChEBI" id="CHEBI:18248"/>
    </ligandPart>
</feature>
<organism evidence="24 25">
    <name type="scientific">Saccharobesus litoralis</name>
    <dbReference type="NCBI Taxonomy" id="2172099"/>
    <lineage>
        <taxon>Bacteria</taxon>
        <taxon>Pseudomonadati</taxon>
        <taxon>Pseudomonadota</taxon>
        <taxon>Gammaproteobacteria</taxon>
        <taxon>Alteromonadales</taxon>
        <taxon>Alteromonadaceae</taxon>
        <taxon>Saccharobesus</taxon>
    </lineage>
</organism>
<dbReference type="RefSeq" id="WP_108603382.1">
    <property type="nucleotide sequence ID" value="NZ_CP026604.1"/>
</dbReference>
<evidence type="ECO:0000256" key="21">
    <source>
        <dbReference type="PIRSR" id="PIRSR000006-2"/>
    </source>
</evidence>
<evidence type="ECO:0000256" key="12">
    <source>
        <dbReference type="ARBA" id="ARBA00022781"/>
    </source>
</evidence>
<dbReference type="PRINTS" id="PR00605">
    <property type="entry name" value="CYTCHROMECIC"/>
</dbReference>
<dbReference type="UniPathway" id="UPA00705"/>
<evidence type="ECO:0000256" key="18">
    <source>
        <dbReference type="ARBA" id="ARBA00023136"/>
    </source>
</evidence>
<dbReference type="PANTHER" id="PTHR33751">
    <property type="entry name" value="CBB3-TYPE CYTOCHROME C OXIDASE SUBUNIT FIXP"/>
    <property type="match status" value="1"/>
</dbReference>
<evidence type="ECO:0000256" key="14">
    <source>
        <dbReference type="ARBA" id="ARBA00022989"/>
    </source>
</evidence>
<keyword evidence="7 19" id="KW-0349">Heme</keyword>
<evidence type="ECO:0000256" key="22">
    <source>
        <dbReference type="SAM" id="Phobius"/>
    </source>
</evidence>
<dbReference type="Pfam" id="PF14715">
    <property type="entry name" value="FixP_N"/>
    <property type="match status" value="1"/>
</dbReference>
<gene>
    <name evidence="24" type="primary">ccoP</name>
    <name evidence="24" type="ORF">C2869_13185</name>
</gene>
<feature type="binding site" description="covalent" evidence="21">
    <location>
        <position position="165"/>
    </location>
    <ligand>
        <name>heme c</name>
        <dbReference type="ChEBI" id="CHEBI:61717"/>
        <label>1</label>
    </ligand>
</feature>
<feature type="transmembrane region" description="Helical" evidence="22">
    <location>
        <begin position="61"/>
        <end position="82"/>
    </location>
</feature>
<dbReference type="GO" id="GO:0020037">
    <property type="term" value="F:heme binding"/>
    <property type="evidence" value="ECO:0007669"/>
    <property type="project" value="InterPro"/>
</dbReference>
<keyword evidence="25" id="KW-1185">Reference proteome</keyword>
<dbReference type="GO" id="GO:0006119">
    <property type="term" value="P:oxidative phosphorylation"/>
    <property type="evidence" value="ECO:0007669"/>
    <property type="project" value="UniProtKB-UniPathway"/>
</dbReference>
<accession>A0A2S0VSZ6</accession>
<evidence type="ECO:0000256" key="5">
    <source>
        <dbReference type="ARBA" id="ARBA00022475"/>
    </source>
</evidence>
<feature type="binding site" description="covalent" evidence="21">
    <location>
        <position position="247"/>
    </location>
    <ligand>
        <name>heme c</name>
        <dbReference type="ChEBI" id="CHEBI:61717"/>
        <label>2</label>
    </ligand>
</feature>
<keyword evidence="16 19" id="KW-0408">Iron</keyword>
<proteinExistence type="inferred from homology"/>
<evidence type="ECO:0000256" key="16">
    <source>
        <dbReference type="ARBA" id="ARBA00023004"/>
    </source>
</evidence>
<dbReference type="InterPro" id="IPR032858">
    <property type="entry name" value="CcoP_N"/>
</dbReference>
<dbReference type="PROSITE" id="PS51007">
    <property type="entry name" value="CYTC"/>
    <property type="match status" value="2"/>
</dbReference>
<feature type="transmembrane region" description="Helical" evidence="22">
    <location>
        <begin position="7"/>
        <end position="25"/>
    </location>
</feature>
<keyword evidence="11" id="KW-0677">Repeat</keyword>
<evidence type="ECO:0000256" key="10">
    <source>
        <dbReference type="ARBA" id="ARBA00022723"/>
    </source>
</evidence>
<dbReference type="PIRSF" id="PIRSF000006">
    <property type="entry name" value="Cbb3-Cox_fixP"/>
    <property type="match status" value="1"/>
</dbReference>
<dbReference type="GO" id="GO:0005506">
    <property type="term" value="F:iron ion binding"/>
    <property type="evidence" value="ECO:0007669"/>
    <property type="project" value="InterPro"/>
</dbReference>
<evidence type="ECO:0000256" key="11">
    <source>
        <dbReference type="ARBA" id="ARBA00022737"/>
    </source>
</evidence>
<reference evidence="24 25" key="1">
    <citation type="submission" date="2018-01" db="EMBL/GenBank/DDBJ databases">
        <title>Genome sequence of a Cantenovulum-like bacteria.</title>
        <authorList>
            <person name="Tan W.R."/>
            <person name="Lau N.-S."/>
            <person name="Go F."/>
            <person name="Amirul A.-A.A."/>
        </authorList>
    </citation>
    <scope>NUCLEOTIDE SEQUENCE [LARGE SCALE GENOMIC DNA]</scope>
    <source>
        <strain evidence="24 25">CCB-QB4</strain>
    </source>
</reference>
<keyword evidence="4 19" id="KW-0813">Transport</keyword>
<evidence type="ECO:0000256" key="2">
    <source>
        <dbReference type="ARBA" id="ARBA00004673"/>
    </source>
</evidence>
<feature type="binding site" description="axial binding residue" evidence="20">
    <location>
        <position position="296"/>
    </location>
    <ligand>
        <name>heme c</name>
        <dbReference type="ChEBI" id="CHEBI:61717"/>
        <label>1</label>
    </ligand>
    <ligandPart>
        <name>Fe</name>
        <dbReference type="ChEBI" id="CHEBI:18248"/>
    </ligandPart>
</feature>
<feature type="binding site" description="axial binding residue" evidence="20">
    <location>
        <position position="251"/>
    </location>
    <ligand>
        <name>heme c</name>
        <dbReference type="ChEBI" id="CHEBI:61717"/>
        <label>2</label>
    </ligand>
    <ligandPart>
        <name>Fe</name>
        <dbReference type="ChEBI" id="CHEBI:18248"/>
    </ligandPart>
</feature>
<dbReference type="InterPro" id="IPR004678">
    <property type="entry name" value="Cyt_c_oxidase_cbb3_su3"/>
</dbReference>
<dbReference type="InterPro" id="IPR036909">
    <property type="entry name" value="Cyt_c-like_dom_sf"/>
</dbReference>
<keyword evidence="12 19" id="KW-0375">Hydrogen ion transport</keyword>
<keyword evidence="14 22" id="KW-1133">Transmembrane helix</keyword>
<dbReference type="EMBL" id="CP026604">
    <property type="protein sequence ID" value="AWB67335.1"/>
    <property type="molecule type" value="Genomic_DNA"/>
</dbReference>
<keyword evidence="6 19" id="KW-0997">Cell inner membrane</keyword>
<evidence type="ECO:0000259" key="23">
    <source>
        <dbReference type="PROSITE" id="PS51007"/>
    </source>
</evidence>
<keyword evidence="15 19" id="KW-0560">Oxidoreductase</keyword>
<dbReference type="AlphaFoldDB" id="A0A2S0VSZ6"/>